<feature type="domain" description="Lipocalin/cytosolic fatty-acid binding" evidence="4">
    <location>
        <begin position="63"/>
        <end position="206"/>
    </location>
</feature>
<evidence type="ECO:0000256" key="3">
    <source>
        <dbReference type="SAM" id="MobiDB-lite"/>
    </source>
</evidence>
<feature type="compositionally biased region" description="Basic residues" evidence="3">
    <location>
        <begin position="1"/>
        <end position="10"/>
    </location>
</feature>
<proteinExistence type="predicted"/>
<dbReference type="PRINTS" id="PR01219">
    <property type="entry name" value="APOLIPOPROTD"/>
</dbReference>
<sequence>MSHERIRRSQTRTSKTSSRAQMFSNRTKCWMLFLAAMQWYETAVNGQVFELGACQKPTVVSDLDVDRYLGKWFNNRNYFAVVQAKLDCITAVYAKTASGISVTNEGFNILTRQRSTAVGSATEIESGKLGVSFSDTPATTANYWVLGTDYDNYAVVWRCIGVGPIRISCAWLLTRDQEPTSAVIDEALAVFNANGINTAPLKVTNQKNCPAS</sequence>
<feature type="region of interest" description="Disordered" evidence="3">
    <location>
        <begin position="1"/>
        <end position="20"/>
    </location>
</feature>
<evidence type="ECO:0000256" key="1">
    <source>
        <dbReference type="ARBA" id="ARBA00019890"/>
    </source>
</evidence>
<comment type="caution">
    <text evidence="5">The sequence shown here is derived from an EMBL/GenBank/DDBJ whole genome shotgun (WGS) entry which is preliminary data.</text>
</comment>
<dbReference type="PANTHER" id="PTHR10612:SF34">
    <property type="entry name" value="APOLIPOPROTEIN D"/>
    <property type="match status" value="1"/>
</dbReference>
<dbReference type="SUPFAM" id="SSF50814">
    <property type="entry name" value="Lipocalins"/>
    <property type="match status" value="1"/>
</dbReference>
<evidence type="ECO:0000313" key="6">
    <source>
        <dbReference type="Proteomes" id="UP001234178"/>
    </source>
</evidence>
<dbReference type="InterPro" id="IPR002969">
    <property type="entry name" value="ApolipopD"/>
</dbReference>
<evidence type="ECO:0000259" key="4">
    <source>
        <dbReference type="Pfam" id="PF08212"/>
    </source>
</evidence>
<keyword evidence="2" id="KW-0873">Pyrrolidone carboxylic acid</keyword>
<reference evidence="5 6" key="1">
    <citation type="journal article" date="2023" name="Nucleic Acids Res.">
        <title>The hologenome of Daphnia magna reveals possible DNA methylation and microbiome-mediated evolution of the host genome.</title>
        <authorList>
            <person name="Chaturvedi A."/>
            <person name="Li X."/>
            <person name="Dhandapani V."/>
            <person name="Marshall H."/>
            <person name="Kissane S."/>
            <person name="Cuenca-Cambronero M."/>
            <person name="Asole G."/>
            <person name="Calvet F."/>
            <person name="Ruiz-Romero M."/>
            <person name="Marangio P."/>
            <person name="Guigo R."/>
            <person name="Rago D."/>
            <person name="Mirbahai L."/>
            <person name="Eastwood N."/>
            <person name="Colbourne J.K."/>
            <person name="Zhou J."/>
            <person name="Mallon E."/>
            <person name="Orsini L."/>
        </authorList>
    </citation>
    <scope>NUCLEOTIDE SEQUENCE [LARGE SCALE GENOMIC DNA]</scope>
    <source>
        <strain evidence="5">LRV0_1</strain>
    </source>
</reference>
<gene>
    <name evidence="5" type="ORF">OUZ56_022607</name>
</gene>
<dbReference type="EMBL" id="JAOYFB010000039">
    <property type="protein sequence ID" value="KAK4029636.1"/>
    <property type="molecule type" value="Genomic_DNA"/>
</dbReference>
<accession>A0ABR0AWY3</accession>
<dbReference type="Pfam" id="PF08212">
    <property type="entry name" value="Lipocalin_2"/>
    <property type="match status" value="1"/>
</dbReference>
<name>A0ABR0AWY3_9CRUS</name>
<dbReference type="Gene3D" id="2.40.128.20">
    <property type="match status" value="1"/>
</dbReference>
<evidence type="ECO:0000256" key="2">
    <source>
        <dbReference type="ARBA" id="ARBA00023283"/>
    </source>
</evidence>
<evidence type="ECO:0000313" key="5">
    <source>
        <dbReference type="EMBL" id="KAK4029636.1"/>
    </source>
</evidence>
<dbReference type="Proteomes" id="UP001234178">
    <property type="component" value="Unassembled WGS sequence"/>
</dbReference>
<keyword evidence="6" id="KW-1185">Reference proteome</keyword>
<protein>
    <recommendedName>
        <fullName evidence="1">Apolipoprotein D</fullName>
    </recommendedName>
</protein>
<dbReference type="PANTHER" id="PTHR10612">
    <property type="entry name" value="APOLIPOPROTEIN D"/>
    <property type="match status" value="1"/>
</dbReference>
<organism evidence="5 6">
    <name type="scientific">Daphnia magna</name>
    <dbReference type="NCBI Taxonomy" id="35525"/>
    <lineage>
        <taxon>Eukaryota</taxon>
        <taxon>Metazoa</taxon>
        <taxon>Ecdysozoa</taxon>
        <taxon>Arthropoda</taxon>
        <taxon>Crustacea</taxon>
        <taxon>Branchiopoda</taxon>
        <taxon>Diplostraca</taxon>
        <taxon>Cladocera</taxon>
        <taxon>Anomopoda</taxon>
        <taxon>Daphniidae</taxon>
        <taxon>Daphnia</taxon>
    </lineage>
</organism>
<dbReference type="InterPro" id="IPR000566">
    <property type="entry name" value="Lipocln_cytosolic_FA-bd_dom"/>
</dbReference>
<dbReference type="InterPro" id="IPR012674">
    <property type="entry name" value="Calycin"/>
</dbReference>